<reference evidence="6 19" key="8">
    <citation type="submission" date="2019-01" db="EMBL/GenBank/DDBJ databases">
        <title>Comparative genomic analysis of Brevibacterium aurantiacum sheds light on its evolution and its adaptation to smear-ripened cheeses.</title>
        <authorList>
            <person name="Moineau S."/>
        </authorList>
    </citation>
    <scope>NUCLEOTIDE SEQUENCE [LARGE SCALE GENOMIC DNA]</scope>
    <source>
        <strain evidence="6 19">SMQ-1417</strain>
    </source>
</reference>
<feature type="region of interest" description="Disordered" evidence="3">
    <location>
        <begin position="233"/>
        <end position="257"/>
    </location>
</feature>
<reference evidence="10 18" key="4">
    <citation type="submission" date="2017-03" db="EMBL/GenBank/DDBJ databases">
        <authorList>
            <person name="Afonso C.L."/>
            <person name="Miller P.J."/>
            <person name="Scott M.A."/>
            <person name="Spackman E."/>
            <person name="Goraichik I."/>
            <person name="Dimitrov K.M."/>
            <person name="Suarez D.L."/>
            <person name="Swayne D.E."/>
        </authorList>
    </citation>
    <scope>NUCLEOTIDE SEQUENCE [LARGE SCALE GENOMIC DNA]</scope>
    <source>
        <strain evidence="11">8</strain>
        <strain evidence="18">8(6)</strain>
        <strain evidence="10">CNRZ 920</strain>
    </source>
</reference>
<dbReference type="PANTHER" id="PTHR30055">
    <property type="entry name" value="HTH-TYPE TRANSCRIPTIONAL REGULATOR RUTR"/>
    <property type="match status" value="1"/>
</dbReference>
<feature type="region of interest" description="Disordered" evidence="3">
    <location>
        <begin position="1"/>
        <end position="50"/>
    </location>
</feature>
<reference evidence="14 15" key="3">
    <citation type="journal article" date="2017" name="Elife">
        <title>Extensive horizontal gene transfer in cheese-associated bacteria.</title>
        <authorList>
            <person name="Bonham K.S."/>
            <person name="Wolfe B.E."/>
            <person name="Dutton R.J."/>
        </authorList>
    </citation>
    <scope>NUCLEOTIDE SEQUENCE [LARGE SCALE GENOMIC DNA]</scope>
    <source>
        <strain evidence="9 15">738_8</strain>
        <strain evidence="8 14">947_7</strain>
        <strain evidence="7 16">962_8</strain>
    </source>
</reference>
<dbReference type="Proteomes" id="UP000234300">
    <property type="component" value="Unassembled WGS sequence"/>
</dbReference>
<dbReference type="SUPFAM" id="SSF46689">
    <property type="entry name" value="Homeodomain-like"/>
    <property type="match status" value="1"/>
</dbReference>
<reference evidence="12 20" key="7">
    <citation type="submission" date="2018-10" db="EMBL/GenBank/DDBJ databases">
        <title>Brevibacterium genomes from Austrain hard cheese rinds.</title>
        <authorList>
            <person name="Anast J.M."/>
            <person name="Dzieciol M."/>
            <person name="Schultz D.L."/>
            <person name="Mann E."/>
            <person name="Wagner M."/>
            <person name="Schmitz-Esser S."/>
        </authorList>
    </citation>
    <scope>NUCLEOTIDE SEQUENCE [LARGE SCALE GENOMIC DNA]</scope>
    <source>
        <strain evidence="12 20">L261</strain>
    </source>
</reference>
<evidence type="ECO:0000256" key="2">
    <source>
        <dbReference type="PROSITE-ProRule" id="PRU00335"/>
    </source>
</evidence>
<evidence type="ECO:0000259" key="4">
    <source>
        <dbReference type="PROSITE" id="PS50977"/>
    </source>
</evidence>
<organism evidence="5 13">
    <name type="scientific">Brevibacterium aurantiacum</name>
    <dbReference type="NCBI Taxonomy" id="273384"/>
    <lineage>
        <taxon>Bacteria</taxon>
        <taxon>Bacillati</taxon>
        <taxon>Actinomycetota</taxon>
        <taxon>Actinomycetes</taxon>
        <taxon>Micrococcales</taxon>
        <taxon>Brevibacteriaceae</taxon>
        <taxon>Brevibacterium</taxon>
    </lineage>
</organism>
<dbReference type="EMBL" id="FXZI01000009">
    <property type="protein sequence ID" value="SMX95798.1"/>
    <property type="molecule type" value="Genomic_DNA"/>
</dbReference>
<dbReference type="EMBL" id="CP025330">
    <property type="protein sequence ID" value="AZT94946.1"/>
    <property type="molecule type" value="Genomic_DNA"/>
</dbReference>
<dbReference type="InterPro" id="IPR001647">
    <property type="entry name" value="HTH_TetR"/>
</dbReference>
<dbReference type="InterPro" id="IPR050109">
    <property type="entry name" value="HTH-type_TetR-like_transc_reg"/>
</dbReference>
<feature type="compositionally biased region" description="Polar residues" evidence="3">
    <location>
        <begin position="236"/>
        <end position="249"/>
    </location>
</feature>
<dbReference type="Proteomes" id="UP000283000">
    <property type="component" value="Chromosome"/>
</dbReference>
<evidence type="ECO:0000313" key="13">
    <source>
        <dbReference type="Proteomes" id="UP000094793"/>
    </source>
</evidence>
<evidence type="ECO:0000313" key="6">
    <source>
        <dbReference type="EMBL" id="AZT94946.1"/>
    </source>
</evidence>
<dbReference type="OrthoDB" id="3403733at2"/>
<accession>A0A2H1IK39</accession>
<evidence type="ECO:0000313" key="5">
    <source>
        <dbReference type="EMBL" id="AOP55260.1"/>
    </source>
</evidence>
<dbReference type="PATRIC" id="fig|1703.10.peg.3677"/>
<dbReference type="Proteomes" id="UP000094793">
    <property type="component" value="Chromosome"/>
</dbReference>
<protein>
    <submittedName>
        <fullName evidence="6">TetR/AcrR family transcriptional regulator</fullName>
    </submittedName>
    <submittedName>
        <fullName evidence="5">Transcriptional regulator, TetR family</fullName>
    </submittedName>
</protein>
<dbReference type="Proteomes" id="UP000218620">
    <property type="component" value="Unassembled WGS sequence"/>
</dbReference>
<dbReference type="InterPro" id="IPR009057">
    <property type="entry name" value="Homeodomain-like_sf"/>
</dbReference>
<reference evidence="13" key="2">
    <citation type="submission" date="2016-09" db="EMBL/GenBank/DDBJ databases">
        <title>Complete Genome Sequence of Brevibacterium linens SMQ-1335.</title>
        <authorList>
            <person name="de Melo A.G."/>
            <person name="Labrie S.J."/>
            <person name="Dumaresq J."/>
            <person name="Roberts R.J."/>
            <person name="Tremblay D.M."/>
            <person name="Moineau S."/>
        </authorList>
    </citation>
    <scope>NUCLEOTIDE SEQUENCE [LARGE SCALE GENOMIC DNA]</scope>
    <source>
        <strain evidence="13">SMQ-1335</strain>
    </source>
</reference>
<dbReference type="EMBL" id="NRGQ01000009">
    <property type="protein sequence ID" value="PCC43114.1"/>
    <property type="molecule type" value="Genomic_DNA"/>
</dbReference>
<dbReference type="EMBL" id="CP017150">
    <property type="protein sequence ID" value="AOP55260.1"/>
    <property type="molecule type" value="Genomic_DNA"/>
</dbReference>
<feature type="domain" description="HTH tetR-type" evidence="4">
    <location>
        <begin position="46"/>
        <end position="106"/>
    </location>
</feature>
<dbReference type="RefSeq" id="WP_069601032.1">
    <property type="nucleotide sequence ID" value="NZ_CP017150.1"/>
</dbReference>
<gene>
    <name evidence="10" type="ORF">BAUR920_01117</name>
    <name evidence="11" type="ORF">BAURA86_02499</name>
    <name evidence="5" type="ORF">BLSMQ_3562</name>
    <name evidence="9" type="ORF">CIK59_02555</name>
    <name evidence="8" type="ORF">CIK64_04695</name>
    <name evidence="7" type="ORF">CIK65_09565</name>
    <name evidence="6" type="ORF">CXR23_18840</name>
    <name evidence="12" type="ORF">EB834_07470</name>
</gene>
<dbReference type="EMBL" id="FXZG01000005">
    <property type="protein sequence ID" value="SMX75575.1"/>
    <property type="molecule type" value="Genomic_DNA"/>
</dbReference>
<evidence type="ECO:0000313" key="11">
    <source>
        <dbReference type="EMBL" id="SMX95798.1"/>
    </source>
</evidence>
<sequence>MRSTHDDSNSKKQSAPKKQSAAQTQGAAEAPGATEEKPTRSPNASPETADRIRTAAIREFSTHGFTKSTIRSIASAAEVSPGLVIHHFGSKEGLRTACDNYVFDAIAEAKAANAEYATQAMQMIFEDSNMAMNINYLMKSLLDPSEHGQRYFEHYISLVEDYIAHGFAGYVFRQSEDPRGQAATIATLALAPAILEHRLQESLGTNDTAGTMTRLAPHLLDLYLNGVIEAIPEGADTNTDSDGTAQDPTDPSGGDQP</sequence>
<proteinExistence type="predicted"/>
<dbReference type="KEGG" id="blin:BLSMQ_3562"/>
<feature type="DNA-binding region" description="H-T-H motif" evidence="2">
    <location>
        <begin position="69"/>
        <end position="88"/>
    </location>
</feature>
<evidence type="ECO:0000313" key="8">
    <source>
        <dbReference type="EMBL" id="PCC47438.1"/>
    </source>
</evidence>
<dbReference type="EMBL" id="NRGP01000007">
    <property type="protein sequence ID" value="PCC47438.1"/>
    <property type="molecule type" value="Genomic_DNA"/>
</dbReference>
<evidence type="ECO:0000313" key="20">
    <source>
        <dbReference type="Proteomes" id="UP000297736"/>
    </source>
</evidence>
<dbReference type="GO" id="GO:0000976">
    <property type="term" value="F:transcription cis-regulatory region binding"/>
    <property type="evidence" value="ECO:0007669"/>
    <property type="project" value="TreeGrafter"/>
</dbReference>
<dbReference type="Proteomes" id="UP000234289">
    <property type="component" value="Unassembled WGS sequence"/>
</dbReference>
<evidence type="ECO:0000313" key="9">
    <source>
        <dbReference type="EMBL" id="PCC55199.1"/>
    </source>
</evidence>
<reference evidence="5" key="1">
    <citation type="submission" date="2016-09" db="EMBL/GenBank/DDBJ databases">
        <title>Complete Genome Sequence of Brevibacterium aurantiacum SMQ-1335.</title>
        <authorList>
            <person name="de Melo A.G."/>
            <person name="Labrie S.J."/>
            <person name="Dumaresq J."/>
            <person name="Roberts R.J."/>
            <person name="Tremblay D.M."/>
            <person name="Moineau S."/>
        </authorList>
    </citation>
    <scope>NUCLEOTIDE SEQUENCE</scope>
    <source>
        <strain evidence="5">SMQ-1335</strain>
    </source>
</reference>
<evidence type="ECO:0000313" key="16">
    <source>
        <dbReference type="Proteomes" id="UP000218620"/>
    </source>
</evidence>
<dbReference type="eggNOG" id="COG1309">
    <property type="taxonomic scope" value="Bacteria"/>
</dbReference>
<evidence type="ECO:0000313" key="10">
    <source>
        <dbReference type="EMBL" id="SMX75575.1"/>
    </source>
</evidence>
<accession>A0A1D7W8C8</accession>
<evidence type="ECO:0000256" key="1">
    <source>
        <dbReference type="ARBA" id="ARBA00023125"/>
    </source>
</evidence>
<reference evidence="17" key="5">
    <citation type="submission" date="2017-03" db="EMBL/GenBank/DDBJ databases">
        <authorList>
            <person name="Monnet C."/>
        </authorList>
    </citation>
    <scope>NUCLEOTIDE SEQUENCE [LARGE SCALE GENOMIC DNA]</scope>
    <source>
        <strain evidence="17">CNRZ 920</strain>
    </source>
</reference>
<accession>A0A2A3Z7B3</accession>
<evidence type="ECO:0000313" key="18">
    <source>
        <dbReference type="Proteomes" id="UP000234300"/>
    </source>
</evidence>
<evidence type="ECO:0000313" key="17">
    <source>
        <dbReference type="Proteomes" id="UP000234289"/>
    </source>
</evidence>
<dbReference type="Proteomes" id="UP000217881">
    <property type="component" value="Unassembled WGS sequence"/>
</dbReference>
<dbReference type="InterPro" id="IPR041484">
    <property type="entry name" value="TetR_C_25"/>
</dbReference>
<feature type="compositionally biased region" description="Basic and acidic residues" evidence="3">
    <location>
        <begin position="1"/>
        <end position="10"/>
    </location>
</feature>
<dbReference type="Gene3D" id="1.10.357.10">
    <property type="entry name" value="Tetracycline Repressor, domain 2"/>
    <property type="match status" value="1"/>
</dbReference>
<dbReference type="Proteomes" id="UP000217564">
    <property type="component" value="Unassembled WGS sequence"/>
</dbReference>
<evidence type="ECO:0000313" key="14">
    <source>
        <dbReference type="Proteomes" id="UP000217564"/>
    </source>
</evidence>
<dbReference type="EMBL" id="RHFF01000006">
    <property type="protein sequence ID" value="TGD39190.1"/>
    <property type="molecule type" value="Genomic_DNA"/>
</dbReference>
<keyword evidence="1 2" id="KW-0238">DNA-binding</keyword>
<dbReference type="PANTHER" id="PTHR30055:SF226">
    <property type="entry name" value="HTH-TYPE TRANSCRIPTIONAL REGULATOR PKSA"/>
    <property type="match status" value="1"/>
</dbReference>
<feature type="compositionally biased region" description="Low complexity" evidence="3">
    <location>
        <begin position="11"/>
        <end position="23"/>
    </location>
</feature>
<dbReference type="Proteomes" id="UP000297736">
    <property type="component" value="Unassembled WGS sequence"/>
</dbReference>
<evidence type="ECO:0000313" key="19">
    <source>
        <dbReference type="Proteomes" id="UP000283000"/>
    </source>
</evidence>
<dbReference type="GO" id="GO:0003700">
    <property type="term" value="F:DNA-binding transcription factor activity"/>
    <property type="evidence" value="ECO:0007669"/>
    <property type="project" value="TreeGrafter"/>
</dbReference>
<evidence type="ECO:0000313" key="15">
    <source>
        <dbReference type="Proteomes" id="UP000217881"/>
    </source>
</evidence>
<name>A0A1D7W8C8_BREAU</name>
<dbReference type="Pfam" id="PF17933">
    <property type="entry name" value="TetR_C_25"/>
    <property type="match status" value="1"/>
</dbReference>
<evidence type="ECO:0000313" key="12">
    <source>
        <dbReference type="EMBL" id="TGD39190.1"/>
    </source>
</evidence>
<dbReference type="PROSITE" id="PS50977">
    <property type="entry name" value="HTH_TETR_2"/>
    <property type="match status" value="1"/>
</dbReference>
<evidence type="ECO:0000256" key="3">
    <source>
        <dbReference type="SAM" id="MobiDB-lite"/>
    </source>
</evidence>
<dbReference type="Pfam" id="PF00440">
    <property type="entry name" value="TetR_N"/>
    <property type="match status" value="1"/>
</dbReference>
<reference evidence="6 19" key="6">
    <citation type="submission" date="2017-12" db="EMBL/GenBank/DDBJ databases">
        <authorList>
            <person name="Levesque S."/>
        </authorList>
    </citation>
    <scope>NUCLEOTIDE SEQUENCE [LARGE SCALE GENOMIC DNA]</scope>
    <source>
        <strain evidence="6 19">SMQ-1417</strain>
    </source>
</reference>
<evidence type="ECO:0000313" key="7">
    <source>
        <dbReference type="EMBL" id="PCC43114.1"/>
    </source>
</evidence>
<dbReference type="EMBL" id="NRHA01000004">
    <property type="protein sequence ID" value="PCC55199.1"/>
    <property type="molecule type" value="Genomic_DNA"/>
</dbReference>
<dbReference type="AlphaFoldDB" id="A0A1D7W8C8"/>